<comment type="caution">
    <text evidence="1">The sequence shown here is derived from an EMBL/GenBank/DDBJ whole genome shotgun (WGS) entry which is preliminary data.</text>
</comment>
<protein>
    <submittedName>
        <fullName evidence="1">Uncharacterized protein</fullName>
    </submittedName>
</protein>
<evidence type="ECO:0000313" key="1">
    <source>
        <dbReference type="EMBL" id="RBO90483.1"/>
    </source>
</evidence>
<gene>
    <name evidence="1" type="ORF">DFR47_11344</name>
</gene>
<dbReference type="Proteomes" id="UP000252893">
    <property type="component" value="Unassembled WGS sequence"/>
</dbReference>
<dbReference type="AlphaFoldDB" id="A0A366DK80"/>
<name>A0A366DK80_9HYPH</name>
<proteinExistence type="predicted"/>
<keyword evidence="2" id="KW-1185">Reference proteome</keyword>
<evidence type="ECO:0000313" key="2">
    <source>
        <dbReference type="Proteomes" id="UP000252893"/>
    </source>
</evidence>
<accession>A0A366DK80</accession>
<reference evidence="1 2" key="1">
    <citation type="submission" date="2018-06" db="EMBL/GenBank/DDBJ databases">
        <title>Genomic Encyclopedia of Type Strains, Phase IV (KMG-IV): sequencing the most valuable type-strain genomes for metagenomic binning, comparative biology and taxonomic classification.</title>
        <authorList>
            <person name="Goeker M."/>
        </authorList>
    </citation>
    <scope>NUCLEOTIDE SEQUENCE [LARGE SCALE GENOMIC DNA]</scope>
    <source>
        <strain evidence="1 2">DSM 25619</strain>
    </source>
</reference>
<dbReference type="EMBL" id="QNRH01000013">
    <property type="protein sequence ID" value="RBO90483.1"/>
    <property type="molecule type" value="Genomic_DNA"/>
</dbReference>
<organism evidence="1 2">
    <name type="scientific">Pseudochrobactrum asaccharolyticum</name>
    <dbReference type="NCBI Taxonomy" id="354351"/>
    <lineage>
        <taxon>Bacteria</taxon>
        <taxon>Pseudomonadati</taxon>
        <taxon>Pseudomonadota</taxon>
        <taxon>Alphaproteobacteria</taxon>
        <taxon>Hyphomicrobiales</taxon>
        <taxon>Brucellaceae</taxon>
        <taxon>Pseudochrobactrum</taxon>
    </lineage>
</organism>
<sequence length="135" mass="15628">MDRNLILSRIVGPIREFGRPSTLEWRFMSKRKKKFGIDSRCARSFTLRYDPHTRKFSATCHRYISKRIRPQKVKVSASMTEHLRSKLSGKTIARIMAASIINPPPPRTQTMSGYQLHVHGQSWPIHNMKLPSLKG</sequence>